<evidence type="ECO:0000256" key="16">
    <source>
        <dbReference type="ARBA" id="ARBA00023136"/>
    </source>
</evidence>
<dbReference type="InterPro" id="IPR009079">
    <property type="entry name" value="4_helix_cytokine-like_core"/>
</dbReference>
<dbReference type="GO" id="GO:0030027">
    <property type="term" value="C:lamellipodium"/>
    <property type="evidence" value="ECO:0007669"/>
    <property type="project" value="UniProtKB-SubCell"/>
</dbReference>
<evidence type="ECO:0000256" key="18">
    <source>
        <dbReference type="ARBA" id="ARBA00023180"/>
    </source>
</evidence>
<keyword evidence="19" id="KW-0206">Cytoskeleton</keyword>
<reference evidence="26" key="2">
    <citation type="submission" date="2025-09" db="UniProtKB">
        <authorList>
            <consortium name="Ensembl"/>
        </authorList>
    </citation>
    <scope>IDENTIFICATION</scope>
</reference>
<feature type="chain" id="PRO_5034264123" description="Kit ligand" evidence="25">
    <location>
        <begin position="32"/>
        <end position="225"/>
    </location>
</feature>
<dbReference type="InterPro" id="IPR003452">
    <property type="entry name" value="SCF"/>
</dbReference>
<evidence type="ECO:0000256" key="7">
    <source>
        <dbReference type="ARBA" id="ARBA00017304"/>
    </source>
</evidence>
<keyword evidence="8" id="KW-1003">Cell membrane</keyword>
<dbReference type="GeneTree" id="ENSGT00390000018272"/>
<organism evidence="26 27">
    <name type="scientific">Chelonoidis abingdonii</name>
    <name type="common">Abingdon island giant tortoise</name>
    <name type="synonym">Testudo abingdonii</name>
    <dbReference type="NCBI Taxonomy" id="106734"/>
    <lineage>
        <taxon>Eukaryota</taxon>
        <taxon>Metazoa</taxon>
        <taxon>Chordata</taxon>
        <taxon>Craniata</taxon>
        <taxon>Vertebrata</taxon>
        <taxon>Euteleostomi</taxon>
        <taxon>Archelosauria</taxon>
        <taxon>Testudinata</taxon>
        <taxon>Testudines</taxon>
        <taxon>Cryptodira</taxon>
        <taxon>Durocryptodira</taxon>
        <taxon>Testudinoidea</taxon>
        <taxon>Testudinidae</taxon>
        <taxon>Chelonoidis</taxon>
    </lineage>
</organism>
<evidence type="ECO:0000256" key="5">
    <source>
        <dbReference type="ARBA" id="ARBA00004613"/>
    </source>
</evidence>
<evidence type="ECO:0000256" key="3">
    <source>
        <dbReference type="ARBA" id="ARBA00004486"/>
    </source>
</evidence>
<evidence type="ECO:0000256" key="23">
    <source>
        <dbReference type="ARBA" id="ARBA00033123"/>
    </source>
</evidence>
<evidence type="ECO:0000313" key="26">
    <source>
        <dbReference type="Ensembl" id="ENSCABP00000007654.1"/>
    </source>
</evidence>
<keyword evidence="9" id="KW-0963">Cytoplasm</keyword>
<keyword evidence="15" id="KW-0339">Growth factor</keyword>
<dbReference type="GO" id="GO:0008083">
    <property type="term" value="F:growth factor activity"/>
    <property type="evidence" value="ECO:0007669"/>
    <property type="project" value="UniProtKB-KW"/>
</dbReference>
<evidence type="ECO:0000256" key="4">
    <source>
        <dbReference type="ARBA" id="ARBA00004510"/>
    </source>
</evidence>
<dbReference type="PANTHER" id="PTHR11574">
    <property type="entry name" value="KIT LIGAND"/>
    <property type="match status" value="1"/>
</dbReference>
<dbReference type="GO" id="GO:0005576">
    <property type="term" value="C:extracellular region"/>
    <property type="evidence" value="ECO:0007669"/>
    <property type="project" value="UniProtKB-SubCell"/>
</dbReference>
<evidence type="ECO:0000256" key="13">
    <source>
        <dbReference type="ARBA" id="ARBA00022889"/>
    </source>
</evidence>
<comment type="similarity">
    <text evidence="6">Belongs to the SCF family.</text>
</comment>
<evidence type="ECO:0000256" key="25">
    <source>
        <dbReference type="SAM" id="SignalP"/>
    </source>
</evidence>
<evidence type="ECO:0000256" key="20">
    <source>
        <dbReference type="ARBA" id="ARBA00023273"/>
    </source>
</evidence>
<dbReference type="Pfam" id="PF02404">
    <property type="entry name" value="SCF"/>
    <property type="match status" value="2"/>
</dbReference>
<evidence type="ECO:0000256" key="19">
    <source>
        <dbReference type="ARBA" id="ARBA00023212"/>
    </source>
</evidence>
<keyword evidence="14 24" id="KW-1133">Transmembrane helix</keyword>
<evidence type="ECO:0000256" key="6">
    <source>
        <dbReference type="ARBA" id="ARBA00010419"/>
    </source>
</evidence>
<keyword evidence="16 24" id="KW-0472">Membrane</keyword>
<feature type="transmembrane region" description="Helical" evidence="24">
    <location>
        <begin position="166"/>
        <end position="188"/>
    </location>
</feature>
<name>A0A8C0GPS5_CHEAB</name>
<dbReference type="GO" id="GO:0005886">
    <property type="term" value="C:plasma membrane"/>
    <property type="evidence" value="ECO:0007669"/>
    <property type="project" value="UniProtKB-SubCell"/>
</dbReference>
<evidence type="ECO:0000256" key="15">
    <source>
        <dbReference type="ARBA" id="ARBA00023030"/>
    </source>
</evidence>
<comment type="subcellular location">
    <subcellularLocation>
        <location evidence="2">Cell membrane</location>
        <topology evidence="2">Single-pass type I membrane protein</topology>
    </subcellularLocation>
    <subcellularLocation>
        <location evidence="3">Cell projection</location>
        <location evidence="3">Filopodium</location>
    </subcellularLocation>
    <subcellularLocation>
        <location evidence="4">Cell projection</location>
        <location evidence="4">Lamellipodium</location>
    </subcellularLocation>
    <subcellularLocation>
        <location evidence="1">Cytoplasm</location>
        <location evidence="1">Cytoskeleton</location>
    </subcellularLocation>
    <subcellularLocation>
        <location evidence="5">Secreted</location>
    </subcellularLocation>
</comment>
<keyword evidence="12 25" id="KW-0732">Signal</keyword>
<evidence type="ECO:0000256" key="11">
    <source>
        <dbReference type="ARBA" id="ARBA00022692"/>
    </source>
</evidence>
<gene>
    <name evidence="26" type="primary">KITLG</name>
</gene>
<dbReference type="Proteomes" id="UP000694404">
    <property type="component" value="Unplaced"/>
</dbReference>
<dbReference type="Ensembl" id="ENSCABT00000008373.1">
    <property type="protein sequence ID" value="ENSCABP00000007654.1"/>
    <property type="gene ID" value="ENSCABG00000005773.1"/>
</dbReference>
<keyword evidence="10" id="KW-0964">Secreted</keyword>
<keyword evidence="17" id="KW-1015">Disulfide bond</keyword>
<dbReference type="Gene3D" id="1.20.1250.10">
    <property type="match status" value="2"/>
</dbReference>
<evidence type="ECO:0000256" key="21">
    <source>
        <dbReference type="ARBA" id="ARBA00030364"/>
    </source>
</evidence>
<evidence type="ECO:0000313" key="27">
    <source>
        <dbReference type="Proteomes" id="UP000694404"/>
    </source>
</evidence>
<dbReference type="SUPFAM" id="SSF47266">
    <property type="entry name" value="4-helical cytokines"/>
    <property type="match status" value="1"/>
</dbReference>
<evidence type="ECO:0000256" key="2">
    <source>
        <dbReference type="ARBA" id="ARBA00004251"/>
    </source>
</evidence>
<dbReference type="GO" id="GO:0008284">
    <property type="term" value="P:positive regulation of cell population proliferation"/>
    <property type="evidence" value="ECO:0007669"/>
    <property type="project" value="TreeGrafter"/>
</dbReference>
<dbReference type="GO" id="GO:0005856">
    <property type="term" value="C:cytoskeleton"/>
    <property type="evidence" value="ECO:0007669"/>
    <property type="project" value="UniProtKB-SubCell"/>
</dbReference>
<evidence type="ECO:0000256" key="1">
    <source>
        <dbReference type="ARBA" id="ARBA00004245"/>
    </source>
</evidence>
<proteinExistence type="inferred from homology"/>
<protein>
    <recommendedName>
        <fullName evidence="7">Kit ligand</fullName>
    </recommendedName>
    <alternativeName>
        <fullName evidence="21">Mast cell growth factor</fullName>
    </alternativeName>
    <alternativeName>
        <fullName evidence="23">Stem cell factor</fullName>
    </alternativeName>
    <alternativeName>
        <fullName evidence="22">c-Kit ligand</fullName>
    </alternativeName>
</protein>
<dbReference type="GO" id="GO:0007155">
    <property type="term" value="P:cell adhesion"/>
    <property type="evidence" value="ECO:0007669"/>
    <property type="project" value="UniProtKB-KW"/>
</dbReference>
<dbReference type="AlphaFoldDB" id="A0A8C0GPS5"/>
<accession>A0A8C0GPS5</accession>
<reference evidence="26" key="1">
    <citation type="submission" date="2025-08" db="UniProtKB">
        <authorList>
            <consortium name="Ensembl"/>
        </authorList>
    </citation>
    <scope>IDENTIFICATION</scope>
</reference>
<keyword evidence="20" id="KW-0966">Cell projection</keyword>
<dbReference type="GO" id="GO:0005173">
    <property type="term" value="F:stem cell factor receptor binding"/>
    <property type="evidence" value="ECO:0007669"/>
    <property type="project" value="InterPro"/>
</dbReference>
<evidence type="ECO:0000256" key="17">
    <source>
        <dbReference type="ARBA" id="ARBA00023157"/>
    </source>
</evidence>
<keyword evidence="27" id="KW-1185">Reference proteome</keyword>
<dbReference type="PANTHER" id="PTHR11574:SF0">
    <property type="entry name" value="KIT LIGAND"/>
    <property type="match status" value="1"/>
</dbReference>
<evidence type="ECO:0000256" key="22">
    <source>
        <dbReference type="ARBA" id="ARBA00032898"/>
    </source>
</evidence>
<keyword evidence="13" id="KW-0130">Cell adhesion</keyword>
<sequence length="225" mass="25631">LKKKKKSINNETWIITCFYLQLLLLNPLVKAQSPCGNPVTDDVNDITKLVGNLPNDYMITLRYVQKMDTLNFRKENVHLYEEGRFIPEEFFRRFNSTIDAYMDFAEKSDHSDCVLPSTTETPENNPRVSVTNSFLLPPVAASSLKNDSSDSNKEALDFISSPSLKVISIALPSLFSLLIGFTLGAICWKVRNIKFTWLARDQLHFIPKQTSILILKTRGISFEPH</sequence>
<evidence type="ECO:0000256" key="12">
    <source>
        <dbReference type="ARBA" id="ARBA00022729"/>
    </source>
</evidence>
<evidence type="ECO:0000256" key="10">
    <source>
        <dbReference type="ARBA" id="ARBA00022525"/>
    </source>
</evidence>
<keyword evidence="18" id="KW-0325">Glycoprotein</keyword>
<feature type="signal peptide" evidence="25">
    <location>
        <begin position="1"/>
        <end position="31"/>
    </location>
</feature>
<evidence type="ECO:0000256" key="24">
    <source>
        <dbReference type="SAM" id="Phobius"/>
    </source>
</evidence>
<dbReference type="GO" id="GO:0005125">
    <property type="term" value="F:cytokine activity"/>
    <property type="evidence" value="ECO:0007669"/>
    <property type="project" value="TreeGrafter"/>
</dbReference>
<evidence type="ECO:0000256" key="14">
    <source>
        <dbReference type="ARBA" id="ARBA00022989"/>
    </source>
</evidence>
<evidence type="ECO:0000256" key="9">
    <source>
        <dbReference type="ARBA" id="ARBA00022490"/>
    </source>
</evidence>
<evidence type="ECO:0000256" key="8">
    <source>
        <dbReference type="ARBA" id="ARBA00022475"/>
    </source>
</evidence>
<dbReference type="GO" id="GO:0030175">
    <property type="term" value="C:filopodium"/>
    <property type="evidence" value="ECO:0007669"/>
    <property type="project" value="UniProtKB-SubCell"/>
</dbReference>
<keyword evidence="11 24" id="KW-0812">Transmembrane</keyword>